<dbReference type="SUPFAM" id="SSF48239">
    <property type="entry name" value="Terpenoid cyclases/Protein prenyltransferases"/>
    <property type="match status" value="1"/>
</dbReference>
<dbReference type="SFLD" id="SFLDS00005">
    <property type="entry name" value="Isoprenoid_Synthase_Type_I"/>
    <property type="match status" value="1"/>
</dbReference>
<evidence type="ECO:0000313" key="8">
    <source>
        <dbReference type="Proteomes" id="UP001163823"/>
    </source>
</evidence>
<dbReference type="AlphaFoldDB" id="A0AAD7PMX2"/>
<evidence type="ECO:0000256" key="1">
    <source>
        <dbReference type="ARBA" id="ARBA00001946"/>
    </source>
</evidence>
<keyword evidence="2" id="KW-0479">Metal-binding</keyword>
<dbReference type="SFLD" id="SFLDG01019">
    <property type="entry name" value="Terpene_Cyclase_Like_1_C_Termi"/>
    <property type="match status" value="1"/>
</dbReference>
<dbReference type="InterPro" id="IPR008949">
    <property type="entry name" value="Isoprenoid_synthase_dom_sf"/>
</dbReference>
<dbReference type="Gene3D" id="1.10.600.10">
    <property type="entry name" value="Farnesyl Diphosphate Synthase"/>
    <property type="match status" value="1"/>
</dbReference>
<dbReference type="Pfam" id="PF01397">
    <property type="entry name" value="Terpene_synth"/>
    <property type="match status" value="1"/>
</dbReference>
<evidence type="ECO:0000313" key="7">
    <source>
        <dbReference type="EMBL" id="KAJ7961438.1"/>
    </source>
</evidence>
<dbReference type="InterPro" id="IPR034741">
    <property type="entry name" value="Terpene_cyclase-like_1_C"/>
</dbReference>
<comment type="cofactor">
    <cofactor evidence="1">
        <name>Mg(2+)</name>
        <dbReference type="ChEBI" id="CHEBI:18420"/>
    </cofactor>
</comment>
<name>A0AAD7PMX2_QUISA</name>
<dbReference type="EMBL" id="JARAOO010000007">
    <property type="protein sequence ID" value="KAJ7961438.1"/>
    <property type="molecule type" value="Genomic_DNA"/>
</dbReference>
<dbReference type="Proteomes" id="UP001163823">
    <property type="component" value="Chromosome 7"/>
</dbReference>
<protein>
    <submittedName>
        <fullName evidence="7">Myrcene synthase, chloroplastic</fullName>
    </submittedName>
</protein>
<keyword evidence="3" id="KW-0460">Magnesium</keyword>
<feature type="domain" description="Terpene synthase metal-binding" evidence="6">
    <location>
        <begin position="254"/>
        <end position="492"/>
    </location>
</feature>
<dbReference type="Pfam" id="PF03936">
    <property type="entry name" value="Terpene_synth_C"/>
    <property type="match status" value="1"/>
</dbReference>
<dbReference type="InterPro" id="IPR008930">
    <property type="entry name" value="Terpenoid_cyclase/PrenylTrfase"/>
</dbReference>
<dbReference type="GO" id="GO:0080027">
    <property type="term" value="P:response to herbivore"/>
    <property type="evidence" value="ECO:0007669"/>
    <property type="project" value="UniProtKB-ARBA"/>
</dbReference>
<evidence type="ECO:0000259" key="5">
    <source>
        <dbReference type="Pfam" id="PF01397"/>
    </source>
</evidence>
<keyword evidence="4" id="KW-0456">Lyase</keyword>
<dbReference type="InterPro" id="IPR044814">
    <property type="entry name" value="Terpene_cyclase_plant_C1"/>
</dbReference>
<evidence type="ECO:0000256" key="4">
    <source>
        <dbReference type="ARBA" id="ARBA00023239"/>
    </source>
</evidence>
<gene>
    <name evidence="7" type="ORF">O6P43_016787</name>
</gene>
<dbReference type="PANTHER" id="PTHR31225:SF244">
    <property type="entry name" value="1,8-CINEOLE SYNTHASE 1, CHLOROPLASTIC-RELATED"/>
    <property type="match status" value="1"/>
</dbReference>
<dbReference type="GO" id="GO:0009611">
    <property type="term" value="P:response to wounding"/>
    <property type="evidence" value="ECO:0007669"/>
    <property type="project" value="UniProtKB-ARBA"/>
</dbReference>
<dbReference type="InterPro" id="IPR050148">
    <property type="entry name" value="Terpene_synthase-like"/>
</dbReference>
<reference evidence="7" key="1">
    <citation type="journal article" date="2023" name="Science">
        <title>Elucidation of the pathway for biosynthesis of saponin adjuvants from the soapbark tree.</title>
        <authorList>
            <person name="Reed J."/>
            <person name="Orme A."/>
            <person name="El-Demerdash A."/>
            <person name="Owen C."/>
            <person name="Martin L.B.B."/>
            <person name="Misra R.C."/>
            <person name="Kikuchi S."/>
            <person name="Rejzek M."/>
            <person name="Martin A.C."/>
            <person name="Harkess A."/>
            <person name="Leebens-Mack J."/>
            <person name="Louveau T."/>
            <person name="Stephenson M.J."/>
            <person name="Osbourn A."/>
        </authorList>
    </citation>
    <scope>NUCLEOTIDE SEQUENCE</scope>
    <source>
        <strain evidence="7">S10</strain>
    </source>
</reference>
<dbReference type="PANTHER" id="PTHR31225">
    <property type="entry name" value="OS04G0344100 PROTEIN-RELATED"/>
    <property type="match status" value="1"/>
</dbReference>
<dbReference type="InterPro" id="IPR001906">
    <property type="entry name" value="Terpene_synth_N"/>
</dbReference>
<dbReference type="Gene3D" id="1.50.10.130">
    <property type="entry name" value="Terpene synthase, N-terminal domain"/>
    <property type="match status" value="1"/>
</dbReference>
<sequence length="549" mass="64912">MLENNTSQDTTVVRRSANFKPTLWNYDYIQSLSSKYKEQVYVERRDMLKEKVKTMIETTKNLLRQLELVDVLQRLGLFYHFKDELKIILDNMHKNNTWKNNNLYATGLAFRLFRQYGYDVSPEVFTSFRDEMGNFKVIVEDDIEGMLSLYEASYLLVKDEIILDVSKNFTSKHLKRFVNKNKDKDISLLVEHALEFALHWRPPRLEARWFINLCCKRNYDMNPILLEFAKLDFNILQATHQEELKHASRWWNRTGLPKKLSFLRDRLMESYIWNLELVAEPQFGHYRRHSAKLYVVMTMVDDLYDSYGTLEELELFTDSIKRWDTSLIDNLPDPMKMLFLAIHNYVNEVAYEVLRDQGFNIIPCLKKYWEQYCQSYLVEAKWLYNGYRPSLQEYLDNGWISIGVLVTQVHAYFTIANPIKKEALDCLEEGCPNIIHWTAVIVRLADDLGTFSRDIETRDPNSSVQYYMNEKGTSKEEARNYIRCLIDKTWKKINGDRFSSSPFPQVFVEMCVNFSRMALLIYQHGDGYTSQADDVKDIMSAILIEPIPL</sequence>
<comment type="caution">
    <text evidence="7">The sequence shown here is derived from an EMBL/GenBank/DDBJ whole genome shotgun (WGS) entry which is preliminary data.</text>
</comment>
<dbReference type="InterPro" id="IPR036965">
    <property type="entry name" value="Terpene_synth_N_sf"/>
</dbReference>
<accession>A0AAD7PMX2</accession>
<proteinExistence type="predicted"/>
<keyword evidence="8" id="KW-1185">Reference proteome</keyword>
<dbReference type="SUPFAM" id="SSF48576">
    <property type="entry name" value="Terpenoid synthases"/>
    <property type="match status" value="1"/>
</dbReference>
<dbReference type="CDD" id="cd00684">
    <property type="entry name" value="Terpene_cyclase_plant_C1"/>
    <property type="match status" value="1"/>
</dbReference>
<organism evidence="7 8">
    <name type="scientific">Quillaja saponaria</name>
    <name type="common">Soap bark tree</name>
    <dbReference type="NCBI Taxonomy" id="32244"/>
    <lineage>
        <taxon>Eukaryota</taxon>
        <taxon>Viridiplantae</taxon>
        <taxon>Streptophyta</taxon>
        <taxon>Embryophyta</taxon>
        <taxon>Tracheophyta</taxon>
        <taxon>Spermatophyta</taxon>
        <taxon>Magnoliopsida</taxon>
        <taxon>eudicotyledons</taxon>
        <taxon>Gunneridae</taxon>
        <taxon>Pentapetalae</taxon>
        <taxon>rosids</taxon>
        <taxon>fabids</taxon>
        <taxon>Fabales</taxon>
        <taxon>Quillajaceae</taxon>
        <taxon>Quillaja</taxon>
    </lineage>
</organism>
<evidence type="ECO:0000256" key="3">
    <source>
        <dbReference type="ARBA" id="ARBA00022842"/>
    </source>
</evidence>
<dbReference type="GO" id="GO:0016102">
    <property type="term" value="P:diterpenoid biosynthetic process"/>
    <property type="evidence" value="ECO:0007669"/>
    <property type="project" value="InterPro"/>
</dbReference>
<dbReference type="KEGG" id="qsa:O6P43_016787"/>
<dbReference type="GO" id="GO:0010333">
    <property type="term" value="F:terpene synthase activity"/>
    <property type="evidence" value="ECO:0007669"/>
    <property type="project" value="InterPro"/>
</dbReference>
<dbReference type="FunFam" id="1.10.600.10:FF:000007">
    <property type="entry name" value="Isoprene synthase, chloroplastic"/>
    <property type="match status" value="1"/>
</dbReference>
<evidence type="ECO:0000259" key="6">
    <source>
        <dbReference type="Pfam" id="PF03936"/>
    </source>
</evidence>
<feature type="domain" description="Terpene synthase N-terminal" evidence="5">
    <location>
        <begin position="24"/>
        <end position="194"/>
    </location>
</feature>
<dbReference type="FunFam" id="1.50.10.130:FF:000001">
    <property type="entry name" value="Isoprene synthase, chloroplastic"/>
    <property type="match status" value="1"/>
</dbReference>
<dbReference type="GO" id="GO:0000287">
    <property type="term" value="F:magnesium ion binding"/>
    <property type="evidence" value="ECO:0007669"/>
    <property type="project" value="InterPro"/>
</dbReference>
<evidence type="ECO:0000256" key="2">
    <source>
        <dbReference type="ARBA" id="ARBA00022723"/>
    </source>
</evidence>
<dbReference type="InterPro" id="IPR005630">
    <property type="entry name" value="Terpene_synthase_metal-bd"/>
</dbReference>